<dbReference type="AlphaFoldDB" id="A0A447RTC2"/>
<dbReference type="PANTHER" id="PTHR30563">
    <property type="entry name" value="DNA RECOMBINATION PROTEIN RMUC"/>
    <property type="match status" value="1"/>
</dbReference>
<evidence type="ECO:0000256" key="3">
    <source>
        <dbReference type="ARBA" id="ARBA00015065"/>
    </source>
</evidence>
<comment type="similarity">
    <text evidence="2">Belongs to the RmuC family.</text>
</comment>
<dbReference type="Pfam" id="PF02646">
    <property type="entry name" value="RmuC"/>
    <property type="match status" value="1"/>
</dbReference>
<evidence type="ECO:0000256" key="2">
    <source>
        <dbReference type="ARBA" id="ARBA00009840"/>
    </source>
</evidence>
<evidence type="ECO:0000256" key="1">
    <source>
        <dbReference type="ARBA" id="ARBA00003416"/>
    </source>
</evidence>
<keyword evidence="4" id="KW-0175">Coiled coil</keyword>
<evidence type="ECO:0000256" key="5">
    <source>
        <dbReference type="ARBA" id="ARBA00023172"/>
    </source>
</evidence>
<name>A0A447RTC2_KLEPN</name>
<organism evidence="6 7">
    <name type="scientific">Klebsiella pneumoniae</name>
    <dbReference type="NCBI Taxonomy" id="573"/>
    <lineage>
        <taxon>Bacteria</taxon>
        <taxon>Pseudomonadati</taxon>
        <taxon>Pseudomonadota</taxon>
        <taxon>Gammaproteobacteria</taxon>
        <taxon>Enterobacterales</taxon>
        <taxon>Enterobacteriaceae</taxon>
        <taxon>Klebsiella/Raoultella group</taxon>
        <taxon>Klebsiella</taxon>
        <taxon>Klebsiella pneumoniae complex</taxon>
    </lineage>
</organism>
<evidence type="ECO:0000256" key="4">
    <source>
        <dbReference type="ARBA" id="ARBA00023054"/>
    </source>
</evidence>
<comment type="function">
    <text evidence="1">Involved in DNA recombination.</text>
</comment>
<dbReference type="Proteomes" id="UP000282433">
    <property type="component" value="Chromosome"/>
</dbReference>
<gene>
    <name evidence="6" type="primary">rmuC_2</name>
    <name evidence="6" type="ORF">NCTC13635_03315</name>
</gene>
<evidence type="ECO:0000313" key="7">
    <source>
        <dbReference type="Proteomes" id="UP000282433"/>
    </source>
</evidence>
<proteinExistence type="inferred from homology"/>
<protein>
    <recommendedName>
        <fullName evidence="3">DNA recombination protein RmuC</fullName>
    </recommendedName>
</protein>
<dbReference type="EMBL" id="LR134162">
    <property type="protein sequence ID" value="VEB03037.1"/>
    <property type="molecule type" value="Genomic_DNA"/>
</dbReference>
<evidence type="ECO:0000313" key="6">
    <source>
        <dbReference type="EMBL" id="VEB03037.1"/>
    </source>
</evidence>
<accession>A0A447RTC2</accession>
<dbReference type="PANTHER" id="PTHR30563:SF0">
    <property type="entry name" value="DNA RECOMBINATION PROTEIN RMUC"/>
    <property type="match status" value="1"/>
</dbReference>
<dbReference type="GO" id="GO:0006310">
    <property type="term" value="P:DNA recombination"/>
    <property type="evidence" value="ECO:0007669"/>
    <property type="project" value="UniProtKB-KW"/>
</dbReference>
<reference evidence="6 7" key="1">
    <citation type="submission" date="2018-12" db="EMBL/GenBank/DDBJ databases">
        <authorList>
            <consortium name="Pathogen Informatics"/>
        </authorList>
    </citation>
    <scope>NUCLEOTIDE SEQUENCE [LARGE SCALE GENOMIC DNA]</scope>
    <source>
        <strain evidence="6 7">NCTC13635</strain>
    </source>
</reference>
<keyword evidence="5" id="KW-0233">DNA recombination</keyword>
<sequence>MRNHIRLLGRKDYQQLPGLRSLDYVLMFIPVEPAFLLAIDRQPELISEALQNNIMLVSPTTLLVALRTIANLWRYEHQSP</sequence>
<dbReference type="InterPro" id="IPR003798">
    <property type="entry name" value="DNA_recombination_RmuC"/>
</dbReference>